<dbReference type="InterPro" id="IPR004089">
    <property type="entry name" value="MCPsignal_dom"/>
</dbReference>
<dbReference type="GO" id="GO:0006935">
    <property type="term" value="P:chemotaxis"/>
    <property type="evidence" value="ECO:0007669"/>
    <property type="project" value="InterPro"/>
</dbReference>
<dbReference type="Pfam" id="PF00015">
    <property type="entry name" value="MCPsignal"/>
    <property type="match status" value="1"/>
</dbReference>
<evidence type="ECO:0000259" key="6">
    <source>
        <dbReference type="PROSITE" id="PS50885"/>
    </source>
</evidence>
<name>A0A318JNL1_9NEIS</name>
<protein>
    <submittedName>
        <fullName evidence="7">Methyl-accepting chemotaxis sensory transducer</fullName>
    </submittedName>
</protein>
<dbReference type="InterPro" id="IPR004090">
    <property type="entry name" value="Chemotax_Me-accpt_rcpt"/>
</dbReference>
<dbReference type="PRINTS" id="PR00260">
    <property type="entry name" value="CHEMTRNSDUCR"/>
</dbReference>
<reference evidence="7 8" key="1">
    <citation type="submission" date="2018-05" db="EMBL/GenBank/DDBJ databases">
        <title>Genomic Encyclopedia of Type Strains, Phase IV (KMG-IV): sequencing the most valuable type-strain genomes for metagenomic binning, comparative biology and taxonomic classification.</title>
        <authorList>
            <person name="Goeker M."/>
        </authorList>
    </citation>
    <scope>NUCLEOTIDE SEQUENCE [LARGE SCALE GENOMIC DNA]</scope>
    <source>
        <strain evidence="7 8">DSM 25134</strain>
    </source>
</reference>
<dbReference type="InterPro" id="IPR003660">
    <property type="entry name" value="HAMP_dom"/>
</dbReference>
<dbReference type="CDD" id="cd06225">
    <property type="entry name" value="HAMP"/>
    <property type="match status" value="1"/>
</dbReference>
<dbReference type="PROSITE" id="PS50111">
    <property type="entry name" value="CHEMOTAXIS_TRANSDUC_2"/>
    <property type="match status" value="1"/>
</dbReference>
<feature type="domain" description="Methyl-accepting transducer" evidence="5">
    <location>
        <begin position="264"/>
        <end position="500"/>
    </location>
</feature>
<gene>
    <name evidence="7" type="ORF">DFR38_12355</name>
</gene>
<dbReference type="Gene3D" id="1.10.287.950">
    <property type="entry name" value="Methyl-accepting chemotaxis protein"/>
    <property type="match status" value="1"/>
</dbReference>
<dbReference type="SMART" id="SM00304">
    <property type="entry name" value="HAMP"/>
    <property type="match status" value="1"/>
</dbReference>
<evidence type="ECO:0000256" key="2">
    <source>
        <dbReference type="ARBA" id="ARBA00023224"/>
    </source>
</evidence>
<organism evidence="7 8">
    <name type="scientific">Aquitalea magnusonii</name>
    <dbReference type="NCBI Taxonomy" id="332411"/>
    <lineage>
        <taxon>Bacteria</taxon>
        <taxon>Pseudomonadati</taxon>
        <taxon>Pseudomonadota</taxon>
        <taxon>Betaproteobacteria</taxon>
        <taxon>Neisseriales</taxon>
        <taxon>Chromobacteriaceae</taxon>
        <taxon>Aquitalea</taxon>
    </lineage>
</organism>
<feature type="domain" description="HAMP" evidence="6">
    <location>
        <begin position="206"/>
        <end position="259"/>
    </location>
</feature>
<evidence type="ECO:0000313" key="7">
    <source>
        <dbReference type="EMBL" id="PXX41772.1"/>
    </source>
</evidence>
<proteinExistence type="inferred from homology"/>
<dbReference type="GO" id="GO:0004888">
    <property type="term" value="F:transmembrane signaling receptor activity"/>
    <property type="evidence" value="ECO:0007669"/>
    <property type="project" value="InterPro"/>
</dbReference>
<dbReference type="RefSeq" id="WP_110313751.1">
    <property type="nucleotide sequence ID" value="NZ_QJKC01000023.1"/>
</dbReference>
<comment type="similarity">
    <text evidence="3">Belongs to the methyl-accepting chemotaxis (MCP) protein family.</text>
</comment>
<evidence type="ECO:0000256" key="3">
    <source>
        <dbReference type="ARBA" id="ARBA00029447"/>
    </source>
</evidence>
<dbReference type="Pfam" id="PF00672">
    <property type="entry name" value="HAMP"/>
    <property type="match status" value="1"/>
</dbReference>
<dbReference type="GO" id="GO:0007165">
    <property type="term" value="P:signal transduction"/>
    <property type="evidence" value="ECO:0007669"/>
    <property type="project" value="UniProtKB-KW"/>
</dbReference>
<comment type="subcellular location">
    <subcellularLocation>
        <location evidence="1">Membrane</location>
    </subcellularLocation>
</comment>
<evidence type="ECO:0000256" key="4">
    <source>
        <dbReference type="PROSITE-ProRule" id="PRU00284"/>
    </source>
</evidence>
<dbReference type="SMART" id="SM00283">
    <property type="entry name" value="MA"/>
    <property type="match status" value="1"/>
</dbReference>
<dbReference type="FunFam" id="1.10.287.950:FF:000001">
    <property type="entry name" value="Methyl-accepting chemotaxis sensory transducer"/>
    <property type="match status" value="1"/>
</dbReference>
<dbReference type="OrthoDB" id="9179351at2"/>
<accession>A0A318JNL1</accession>
<dbReference type="AlphaFoldDB" id="A0A318JNL1"/>
<evidence type="ECO:0000256" key="1">
    <source>
        <dbReference type="ARBA" id="ARBA00004370"/>
    </source>
</evidence>
<dbReference type="EMBL" id="QJKC01000023">
    <property type="protein sequence ID" value="PXX41772.1"/>
    <property type="molecule type" value="Genomic_DNA"/>
</dbReference>
<dbReference type="GO" id="GO:0016020">
    <property type="term" value="C:membrane"/>
    <property type="evidence" value="ECO:0007669"/>
    <property type="project" value="UniProtKB-SubCell"/>
</dbReference>
<comment type="caution">
    <text evidence="7">The sequence shown here is derived from an EMBL/GenBank/DDBJ whole genome shotgun (WGS) entry which is preliminary data.</text>
</comment>
<evidence type="ECO:0000313" key="8">
    <source>
        <dbReference type="Proteomes" id="UP000248395"/>
    </source>
</evidence>
<dbReference type="Proteomes" id="UP000248395">
    <property type="component" value="Unassembled WGS sequence"/>
</dbReference>
<evidence type="ECO:0000259" key="5">
    <source>
        <dbReference type="PROSITE" id="PS50111"/>
    </source>
</evidence>
<dbReference type="InterPro" id="IPR024478">
    <property type="entry name" value="HlyB_4HB_MCP"/>
</dbReference>
<sequence length="536" mass="56153">MQIKSRLTMLAIVTTTGLCMLGGVMAYTQFSLGQFIQHLLEGDLPSVQTLQRFQTDTLKMTVDSLLLGATDNANELQRLPKAIADEEQDARAALKNYHALALSSEDQRLLAQDQARLDDYARVLKPYLEATENGDIVAAKSALRQLVPTARAVLAAGESHLHYNYQLTQQEAGHATGLLQFVQLLSLATVLLCLLVVGSMSWSLARSLSRAINGLQNAITGIADSLDFTRRAPQDSDDELGATASAFNSLIGRLQGSLSELTGNIRQLTTASADVARASGEVAGTAARQSDISASVAATVQQLTVSINHVGMQAAATNQQAVNAGELAGSGGQVVSSTVSDIRDIAGTVGTASHSVRQLGEQARSIVAAVSVIKDVADQTNLLALNAAIEAARAGEQGRGFAVVADEVRKLAERTSSMTSEINSVISAIAGSNEQTGKAMAATVARVESGMQRADMAQEAIVRIGDTTRDLVGLVGNITASIREQASASTDIAVQVDHIAQMAQSANSDASAASTAAQALDASARRMQEIVAAYRL</sequence>
<keyword evidence="2 4" id="KW-0807">Transducer</keyword>
<dbReference type="PROSITE" id="PS50885">
    <property type="entry name" value="HAMP"/>
    <property type="match status" value="1"/>
</dbReference>
<dbReference type="PANTHER" id="PTHR32089">
    <property type="entry name" value="METHYL-ACCEPTING CHEMOTAXIS PROTEIN MCPB"/>
    <property type="match status" value="1"/>
</dbReference>
<keyword evidence="8" id="KW-1185">Reference proteome</keyword>
<dbReference type="PANTHER" id="PTHR32089:SF112">
    <property type="entry name" value="LYSOZYME-LIKE PROTEIN-RELATED"/>
    <property type="match status" value="1"/>
</dbReference>
<dbReference type="Pfam" id="PF12729">
    <property type="entry name" value="4HB_MCP_1"/>
    <property type="match status" value="1"/>
</dbReference>
<dbReference type="SUPFAM" id="SSF58104">
    <property type="entry name" value="Methyl-accepting chemotaxis protein (MCP) signaling domain"/>
    <property type="match status" value="1"/>
</dbReference>